<organism evidence="2 3">
    <name type="scientific">Leptospira interrogans str. UI 12758</name>
    <dbReference type="NCBI Taxonomy" id="1049938"/>
    <lineage>
        <taxon>Bacteria</taxon>
        <taxon>Pseudomonadati</taxon>
        <taxon>Spirochaetota</taxon>
        <taxon>Spirochaetia</taxon>
        <taxon>Leptospirales</taxon>
        <taxon>Leptospiraceae</taxon>
        <taxon>Leptospira</taxon>
    </lineage>
</organism>
<sequence>MIRIISQNLENNLPYLSSIETNKLIRLDLQKAFPGVKFNVRKDKFSDCSVTWKDGPTEQEVNEITNKYQNKKYDAKNEQYNYFSTKISVNGQYQSGIGSIRLGRFFSEEKKEIIWKKLCADRGKEFSEIKFGSSEFLYHNPKNEKYSFQVIFNKLAKEISFVNL</sequence>
<gene>
    <name evidence="2" type="ORF">LEP1GSC105_0026</name>
</gene>
<dbReference type="AlphaFoldDB" id="A0A0E2DAZ2"/>
<proteinExistence type="predicted"/>
<comment type="caution">
    <text evidence="2">The sequence shown here is derived from an EMBL/GenBank/DDBJ whole genome shotgun (WGS) entry which is preliminary data.</text>
</comment>
<dbReference type="Pfam" id="PF18847">
    <property type="entry name" value="LPD29"/>
    <property type="match status" value="1"/>
</dbReference>
<dbReference type="Proteomes" id="UP000001340">
    <property type="component" value="Unassembled WGS sequence"/>
</dbReference>
<dbReference type="EMBL" id="AHNR02000074">
    <property type="protein sequence ID" value="EKR52833.1"/>
    <property type="molecule type" value="Genomic_DNA"/>
</dbReference>
<feature type="domain" description="Large polyvalent protein associated" evidence="1">
    <location>
        <begin position="20"/>
        <end position="104"/>
    </location>
</feature>
<protein>
    <recommendedName>
        <fullName evidence="1">Large polyvalent protein associated domain-containing protein</fullName>
    </recommendedName>
</protein>
<dbReference type="RefSeq" id="WP_000619304.1">
    <property type="nucleotide sequence ID" value="NZ_AHNR02000074.1"/>
</dbReference>
<evidence type="ECO:0000313" key="3">
    <source>
        <dbReference type="Proteomes" id="UP000001340"/>
    </source>
</evidence>
<evidence type="ECO:0000259" key="1">
    <source>
        <dbReference type="Pfam" id="PF18847"/>
    </source>
</evidence>
<evidence type="ECO:0000313" key="2">
    <source>
        <dbReference type="EMBL" id="EKR52833.1"/>
    </source>
</evidence>
<accession>A0A0E2DAZ2</accession>
<dbReference type="InterPro" id="IPR041311">
    <property type="entry name" value="LPD29"/>
</dbReference>
<name>A0A0E2DAZ2_LEPIR</name>
<reference evidence="2 3" key="1">
    <citation type="submission" date="2012-10" db="EMBL/GenBank/DDBJ databases">
        <authorList>
            <person name="Harkins D.M."/>
            <person name="Durkin A.S."/>
            <person name="Brinkac L.M."/>
            <person name="Haft D.H."/>
            <person name="Selengut J.D."/>
            <person name="Sanka R."/>
            <person name="DePew J."/>
            <person name="Purushe J."/>
            <person name="Chanthongthip A."/>
            <person name="Lattana O."/>
            <person name="Phetsouvanh R."/>
            <person name="Newton P.N."/>
            <person name="Vinetz J.M."/>
            <person name="Sutton G.G."/>
            <person name="Nierman W.C."/>
            <person name="Fouts D.E."/>
        </authorList>
    </citation>
    <scope>NUCLEOTIDE SEQUENCE [LARGE SCALE GENOMIC DNA]</scope>
    <source>
        <strain evidence="2 3">UI 12758</strain>
    </source>
</reference>